<accession>B8CZ33</accession>
<evidence type="ECO:0000313" key="2">
    <source>
        <dbReference type="Proteomes" id="UP000000719"/>
    </source>
</evidence>
<evidence type="ECO:0000313" key="1">
    <source>
        <dbReference type="EMBL" id="ACL70552.1"/>
    </source>
</evidence>
<dbReference type="EMBL" id="CP001098">
    <property type="protein sequence ID" value="ACL70552.1"/>
    <property type="molecule type" value="Genomic_DNA"/>
</dbReference>
<sequence>MVIEHSSAFAMRCPTCGRLEVNQLNIFQLSGNKTHRIKCQCGRQKVSFKRKGRKFISIKFYCIICDREHVTVIPRDEFFTKNHLNVLVCPNTELNLGYYGSYLLLREELNRQQEELNSIANEMGFDDFNDPEIMLEVLDHLHDIAAEGSLFCECGSHDINIDLFSDKIQLLCNNCNSSLVVPASTREDVDLLKNKDEVIIKMSKKPGSSKDPKINI</sequence>
<dbReference type="OrthoDB" id="1678992at2"/>
<dbReference type="RefSeq" id="WP_015923522.1">
    <property type="nucleotide sequence ID" value="NC_011899.1"/>
</dbReference>
<dbReference type="Proteomes" id="UP000000719">
    <property type="component" value="Chromosome"/>
</dbReference>
<dbReference type="HOGENOM" id="CLU_112839_0_0_9"/>
<keyword evidence="2" id="KW-1185">Reference proteome</keyword>
<dbReference type="STRING" id="373903.Hore_18030"/>
<name>B8CZ33_HALOH</name>
<proteinExistence type="predicted"/>
<organism evidence="1 2">
    <name type="scientific">Halothermothrix orenii (strain H 168 / OCM 544 / DSM 9562)</name>
    <dbReference type="NCBI Taxonomy" id="373903"/>
    <lineage>
        <taxon>Bacteria</taxon>
        <taxon>Bacillati</taxon>
        <taxon>Bacillota</taxon>
        <taxon>Clostridia</taxon>
        <taxon>Halanaerobiales</taxon>
        <taxon>Halothermotrichaceae</taxon>
        <taxon>Halothermothrix</taxon>
    </lineage>
</organism>
<dbReference type="KEGG" id="hor:Hore_18030"/>
<dbReference type="eggNOG" id="ENOG5031XS8">
    <property type="taxonomic scope" value="Bacteria"/>
</dbReference>
<reference evidence="1 2" key="1">
    <citation type="journal article" date="2009" name="PLoS ONE">
        <title>Genome analysis of the anaerobic thermohalophilic bacterium Halothermothrix orenii.</title>
        <authorList>
            <person name="Mavromatis K."/>
            <person name="Ivanova N."/>
            <person name="Anderson I."/>
            <person name="Lykidis A."/>
            <person name="Hooper S.D."/>
            <person name="Sun H."/>
            <person name="Kunin V."/>
            <person name="Lapidus A."/>
            <person name="Hugenholtz P."/>
            <person name="Patel B."/>
            <person name="Kyrpides N.C."/>
        </authorList>
    </citation>
    <scope>NUCLEOTIDE SEQUENCE [LARGE SCALE GENOMIC DNA]</scope>
    <source>
        <strain evidence="2">H 168 / OCM 544 / DSM 9562</strain>
    </source>
</reference>
<protein>
    <submittedName>
        <fullName evidence="1">Uncharacterized protein</fullName>
    </submittedName>
</protein>
<gene>
    <name evidence="1" type="ordered locus">Hore_18030</name>
</gene>
<dbReference type="AlphaFoldDB" id="B8CZ33"/>